<sequence length="145" mass="15552">MQDLISVKITGHLLIIDDLGNILVDKHNAVHPQNIARVITRGMANESNYFVKNIAYGNGGTDINAALDITFNPPNDGQTPDIQTWDSQLYNETYREIVDDSDSNIGTGIGSASGDPTTVEHVSGPGVFSNELGILSQVTINATLN</sequence>
<name>A0A0F9EBE6_9ZZZZ</name>
<evidence type="ECO:0000313" key="1">
    <source>
        <dbReference type="EMBL" id="KKL63546.1"/>
    </source>
</evidence>
<accession>A0A0F9EBE6</accession>
<dbReference type="AlphaFoldDB" id="A0A0F9EBE6"/>
<dbReference type="EMBL" id="LAZR01028129">
    <property type="protein sequence ID" value="KKL63546.1"/>
    <property type="molecule type" value="Genomic_DNA"/>
</dbReference>
<protein>
    <submittedName>
        <fullName evidence="1">Uncharacterized protein</fullName>
    </submittedName>
</protein>
<comment type="caution">
    <text evidence="1">The sequence shown here is derived from an EMBL/GenBank/DDBJ whole genome shotgun (WGS) entry which is preliminary data.</text>
</comment>
<feature type="non-terminal residue" evidence="1">
    <location>
        <position position="145"/>
    </location>
</feature>
<organism evidence="1">
    <name type="scientific">marine sediment metagenome</name>
    <dbReference type="NCBI Taxonomy" id="412755"/>
    <lineage>
        <taxon>unclassified sequences</taxon>
        <taxon>metagenomes</taxon>
        <taxon>ecological metagenomes</taxon>
    </lineage>
</organism>
<proteinExistence type="predicted"/>
<gene>
    <name evidence="1" type="ORF">LCGC14_2174040</name>
</gene>
<reference evidence="1" key="1">
    <citation type="journal article" date="2015" name="Nature">
        <title>Complex archaea that bridge the gap between prokaryotes and eukaryotes.</title>
        <authorList>
            <person name="Spang A."/>
            <person name="Saw J.H."/>
            <person name="Jorgensen S.L."/>
            <person name="Zaremba-Niedzwiedzka K."/>
            <person name="Martijn J."/>
            <person name="Lind A.E."/>
            <person name="van Eijk R."/>
            <person name="Schleper C."/>
            <person name="Guy L."/>
            <person name="Ettema T.J."/>
        </authorList>
    </citation>
    <scope>NUCLEOTIDE SEQUENCE</scope>
</reference>